<dbReference type="InterPro" id="IPR008271">
    <property type="entry name" value="Ser/Thr_kinase_AS"/>
</dbReference>
<keyword evidence="9" id="KW-1185">Reference proteome</keyword>
<dbReference type="eggNOG" id="COG0515">
    <property type="taxonomic scope" value="Bacteria"/>
</dbReference>
<dbReference type="PANTHER" id="PTHR43289">
    <property type="entry name" value="MITOGEN-ACTIVATED PROTEIN KINASE KINASE KINASE 20-RELATED"/>
    <property type="match status" value="1"/>
</dbReference>
<dbReference type="SMART" id="SM00028">
    <property type="entry name" value="TPR"/>
    <property type="match status" value="4"/>
</dbReference>
<dbReference type="EMBL" id="CP009888">
    <property type="protein sequence ID" value="AIY63901.1"/>
    <property type="molecule type" value="Genomic_DNA"/>
</dbReference>
<accession>A0A0A7ECT7</accession>
<dbReference type="AlphaFoldDB" id="A0A0A7ECT7"/>
<name>A0A0A7ECT7_9GAMM</name>
<dbReference type="Gene3D" id="1.10.510.10">
    <property type="entry name" value="Transferase(Phosphotransferase) domain 1"/>
    <property type="match status" value="1"/>
</dbReference>
<dbReference type="PROSITE" id="PS00107">
    <property type="entry name" value="PROTEIN_KINASE_ATP"/>
    <property type="match status" value="1"/>
</dbReference>
<keyword evidence="3" id="KW-0418">Kinase</keyword>
<evidence type="ECO:0000256" key="1">
    <source>
        <dbReference type="ARBA" id="ARBA00022679"/>
    </source>
</evidence>
<dbReference type="CDD" id="cd14014">
    <property type="entry name" value="STKc_PknB_like"/>
    <property type="match status" value="1"/>
</dbReference>
<dbReference type="Pfam" id="PF13424">
    <property type="entry name" value="TPR_12"/>
    <property type="match status" value="1"/>
</dbReference>
<evidence type="ECO:0000313" key="8">
    <source>
        <dbReference type="EMBL" id="AIY63901.1"/>
    </source>
</evidence>
<dbReference type="InterPro" id="IPR011009">
    <property type="entry name" value="Kinase-like_dom_sf"/>
</dbReference>
<keyword evidence="1" id="KW-0808">Transferase</keyword>
<protein>
    <recommendedName>
        <fullName evidence="7">Protein kinase domain-containing protein</fullName>
    </recommendedName>
</protein>
<dbReference type="Gene3D" id="1.25.40.10">
    <property type="entry name" value="Tetratricopeptide repeat domain"/>
    <property type="match status" value="3"/>
</dbReference>
<dbReference type="GO" id="GO:0005524">
    <property type="term" value="F:ATP binding"/>
    <property type="evidence" value="ECO:0007669"/>
    <property type="project" value="UniProtKB-UniRule"/>
</dbReference>
<dbReference type="SMART" id="SM00220">
    <property type="entry name" value="S_TKc"/>
    <property type="match status" value="1"/>
</dbReference>
<evidence type="ECO:0000256" key="2">
    <source>
        <dbReference type="ARBA" id="ARBA00022741"/>
    </source>
</evidence>
<dbReference type="STRING" id="1348114.OM33_01055"/>
<dbReference type="Pfam" id="PF00069">
    <property type="entry name" value="Pkinase"/>
    <property type="match status" value="1"/>
</dbReference>
<dbReference type="InterPro" id="IPR019734">
    <property type="entry name" value="TPR_rpt"/>
</dbReference>
<proteinExistence type="predicted"/>
<dbReference type="SUPFAM" id="SSF81901">
    <property type="entry name" value="HCP-like"/>
    <property type="match status" value="1"/>
</dbReference>
<dbReference type="InterPro" id="IPR000719">
    <property type="entry name" value="Prot_kinase_dom"/>
</dbReference>
<keyword evidence="5" id="KW-0802">TPR repeat</keyword>
<evidence type="ECO:0000256" key="4">
    <source>
        <dbReference type="ARBA" id="ARBA00022840"/>
    </source>
</evidence>
<organism evidence="8 9">
    <name type="scientific">Pseudoalteromonas piratica</name>
    <dbReference type="NCBI Taxonomy" id="1348114"/>
    <lineage>
        <taxon>Bacteria</taxon>
        <taxon>Pseudomonadati</taxon>
        <taxon>Pseudomonadota</taxon>
        <taxon>Gammaproteobacteria</taxon>
        <taxon>Alteromonadales</taxon>
        <taxon>Pseudoalteromonadaceae</taxon>
        <taxon>Pseudoalteromonas</taxon>
    </lineage>
</organism>
<evidence type="ECO:0000313" key="9">
    <source>
        <dbReference type="Proteomes" id="UP000030341"/>
    </source>
</evidence>
<feature type="binding site" evidence="6">
    <location>
        <position position="109"/>
    </location>
    <ligand>
        <name>ATP</name>
        <dbReference type="ChEBI" id="CHEBI:30616"/>
    </ligand>
</feature>
<keyword evidence="4 6" id="KW-0067">ATP-binding</keyword>
<evidence type="ECO:0000256" key="5">
    <source>
        <dbReference type="PROSITE-ProRule" id="PRU00339"/>
    </source>
</evidence>
<dbReference type="KEGG" id="pseo:OM33_01055"/>
<dbReference type="GO" id="GO:0004674">
    <property type="term" value="F:protein serine/threonine kinase activity"/>
    <property type="evidence" value="ECO:0007669"/>
    <property type="project" value="TreeGrafter"/>
</dbReference>
<dbReference type="PROSITE" id="PS00108">
    <property type="entry name" value="PROTEIN_KINASE_ST"/>
    <property type="match status" value="1"/>
</dbReference>
<dbReference type="SUPFAM" id="SSF48452">
    <property type="entry name" value="TPR-like"/>
    <property type="match status" value="1"/>
</dbReference>
<dbReference type="HOGENOM" id="CLU_013589_0_1_6"/>
<dbReference type="PANTHER" id="PTHR43289:SF34">
    <property type="entry name" value="SERINE_THREONINE-PROTEIN KINASE YBDM-RELATED"/>
    <property type="match status" value="1"/>
</dbReference>
<keyword evidence="2 6" id="KW-0547">Nucleotide-binding</keyword>
<dbReference type="RefSeq" id="WP_038637599.1">
    <property type="nucleotide sequence ID" value="NZ_CP009888.1"/>
</dbReference>
<dbReference type="InterPro" id="IPR017441">
    <property type="entry name" value="Protein_kinase_ATP_BS"/>
</dbReference>
<feature type="repeat" description="TPR" evidence="5">
    <location>
        <begin position="506"/>
        <end position="539"/>
    </location>
</feature>
<evidence type="ECO:0000256" key="6">
    <source>
        <dbReference type="PROSITE-ProRule" id="PRU10141"/>
    </source>
</evidence>
<dbReference type="OrthoDB" id="9801841at2"/>
<sequence length="924" mass="103831">MSYSLIHVKQLFDQVEALSNEERDVVFKECIYTTATIDKVKQLLAISDEARSADIEIVQKEFVDMSTNLTTGDRIGSYKIIEEIGRGGMGIVFLAKRDDGHYDQQVAIKLLPSFASDEEKIRFTNERQTLAKLQHANIATLLDGGITPDTRPFLVMEYVAGTNIVEHKSQNNLNTAQTLQLFKDVCLAIQYAHRHLIIHKDIKPDNILVDNLGRVKLLDFGISRSLSEDTDLPIESATFAFASPEQLRGELCTTQSDIYSLGALLYTLLTGQSPHQAVIANTEDNKTAIAQLTQENCQPILTRQPREQLKFLDEELKCVIEHCLHIDEKQRYSSIDSLLEDINALMQKRPISLRKNNASYVAKKLLTRHPIASALSAVLFFAFAAAFISSLQLNQKLAIETTNLKIAQQQLNEEIAVSKQVVALLTNMFKQASPEYSKGGTLTAQELVDVAIEQTRSAKINNPKVSAEIFHTLSNVSEKIGDPTNELLLRKKAIELKQQAQLSLTAFDYLKLGHALYANGDYDASLKNLNQSLSLLTANDSSDVKVSLYNMLAIIYERQGKIEKSESMLSKATTEIDALSEPYSIPVLTTLANIASKYARKEQDEKALSLYEKVAQHYLTYYGEDRPEAQHTFAAMAQLYSRKGDTKKQGEYAKRAYNLGTKYFNHNKNSYYYIVVNYTTYLKQNNQLQEAISILEHELSKPLSNQLNKALYQSFLADYYINLGDFKTAFRHAKPAYLFLMDKYKNNPDFTYGTEINYGLTVGILQDKLVGLSILETALQRASDTYGESTLPTTTVLAAMAQLSLHYSEPNKAEQAIDNVKAIYVKFKIPLTHPAYLDVNRLYGQLYLAQQNNREAYKFYKQAQSFTKGTGILHHILNIEFARAINSESSDDMSKVKSSASQLVEQLPQSSVYRLAAESMLGGD</sequence>
<dbReference type="Proteomes" id="UP000030341">
    <property type="component" value="Chromosome 1"/>
</dbReference>
<dbReference type="Gene3D" id="3.30.200.20">
    <property type="entry name" value="Phosphorylase Kinase, domain 1"/>
    <property type="match status" value="1"/>
</dbReference>
<dbReference type="PROSITE" id="PS50005">
    <property type="entry name" value="TPR"/>
    <property type="match status" value="1"/>
</dbReference>
<feature type="domain" description="Protein kinase" evidence="7">
    <location>
        <begin position="78"/>
        <end position="346"/>
    </location>
</feature>
<gene>
    <name evidence="8" type="ORF">OM33_01055</name>
</gene>
<evidence type="ECO:0000259" key="7">
    <source>
        <dbReference type="PROSITE" id="PS50011"/>
    </source>
</evidence>
<reference evidence="8 9" key="1">
    <citation type="submission" date="2014-11" db="EMBL/GenBank/DDBJ databases">
        <title>Complete Genome Sequence of Pseudoalteromonas sp. Strain OCN003 Isolated from Kaneohe Bay, Oahu, Hawaii.</title>
        <authorList>
            <person name="Beurmann S."/>
            <person name="Videau P."/>
            <person name="Ushijima B."/>
            <person name="Smith A.M."/>
            <person name="Aeby G.S."/>
            <person name="Callahan S.M."/>
            <person name="Belcaid M."/>
        </authorList>
    </citation>
    <scope>NUCLEOTIDE SEQUENCE [LARGE SCALE GENOMIC DNA]</scope>
    <source>
        <strain evidence="8 9">OCN003</strain>
    </source>
</reference>
<dbReference type="InterPro" id="IPR011990">
    <property type="entry name" value="TPR-like_helical_dom_sf"/>
</dbReference>
<evidence type="ECO:0000256" key="3">
    <source>
        <dbReference type="ARBA" id="ARBA00022777"/>
    </source>
</evidence>
<dbReference type="PROSITE" id="PS50011">
    <property type="entry name" value="PROTEIN_KINASE_DOM"/>
    <property type="match status" value="1"/>
</dbReference>
<dbReference type="SUPFAM" id="SSF56112">
    <property type="entry name" value="Protein kinase-like (PK-like)"/>
    <property type="match status" value="1"/>
</dbReference>